<evidence type="ECO:0000313" key="1">
    <source>
        <dbReference type="EMBL" id="KKN26746.1"/>
    </source>
</evidence>
<protein>
    <submittedName>
        <fullName evidence="1">Uncharacterized protein</fullName>
    </submittedName>
</protein>
<organism evidence="1">
    <name type="scientific">marine sediment metagenome</name>
    <dbReference type="NCBI Taxonomy" id="412755"/>
    <lineage>
        <taxon>unclassified sequences</taxon>
        <taxon>metagenomes</taxon>
        <taxon>ecological metagenomes</taxon>
    </lineage>
</organism>
<accession>A0A0F9RP58</accession>
<dbReference type="AlphaFoldDB" id="A0A0F9RP58"/>
<sequence length="273" mass="32044">MFSFGITQKCEKCGNDVPLSQYTLKTRLCNNCIGKIKNEKKKFQKILSLDNLVIEIIPIYDGHSTSSIENGIRTIEYNYNHPKYELIHELGHFLLSEKVQYMNFVSQPPSNSNEEIFYYSNSIIDGFVDFNCLKIDYNHSYYIRYIKALLPGMINIPKQATLSDIIQGFLKFFISINYLIKIDEKKKLQEELINALENLKRFSINQSIIMYSNKKRLNQKNFRHIEAELSNFENVKETLDYQTVIKFIYDVLRLIPFISENLLGNQISLIYPL</sequence>
<proteinExistence type="predicted"/>
<reference evidence="1" key="1">
    <citation type="journal article" date="2015" name="Nature">
        <title>Complex archaea that bridge the gap between prokaryotes and eukaryotes.</title>
        <authorList>
            <person name="Spang A."/>
            <person name="Saw J.H."/>
            <person name="Jorgensen S.L."/>
            <person name="Zaremba-Niedzwiedzka K."/>
            <person name="Martijn J."/>
            <person name="Lind A.E."/>
            <person name="van Eijk R."/>
            <person name="Schleper C."/>
            <person name="Guy L."/>
            <person name="Ettema T.J."/>
        </authorList>
    </citation>
    <scope>NUCLEOTIDE SEQUENCE</scope>
</reference>
<name>A0A0F9RP58_9ZZZZ</name>
<dbReference type="EMBL" id="LAZR01002697">
    <property type="protein sequence ID" value="KKN26746.1"/>
    <property type="molecule type" value="Genomic_DNA"/>
</dbReference>
<comment type="caution">
    <text evidence="1">The sequence shown here is derived from an EMBL/GenBank/DDBJ whole genome shotgun (WGS) entry which is preliminary data.</text>
</comment>
<gene>
    <name evidence="1" type="ORF">LCGC14_0871540</name>
</gene>